<keyword evidence="2" id="KW-0597">Phosphoprotein</keyword>
<keyword evidence="7" id="KW-1185">Reference proteome</keyword>
<sequence length="350" mass="38663">MVTAVGPGVKRLKVGDRVSAFASGSFASRVVTSELAAAKLPDGISFEEGATIPVCFLTSYYALVELARIKRGEWVLIHGGAGGVGLAALQIALWKGAKVIATAGSDEKRDLLRGLGATHVLSSRSLDFVDEAKRLTGGVGVDVVLNSLFGEAMERSLQTLRPFGRFLELGKRDYYANSRLGLRPFRRNISYFGIDADQLFIYRRDLGEKLFTDVLKLFGKGVFAPLPYRVFEADEIRDAFRLMQQSGHIGKIVVRPLDPAKLPAEEPTGWKPAEGVHVMIGGLGGFGMGHRRMARRPRRQEARAARPLRRQGSRSQGRREAPPRRRRRGEGLRLRRFRRGGAQEGSRRDP</sequence>
<dbReference type="Gene3D" id="3.90.180.10">
    <property type="entry name" value="Medium-chain alcohol dehydrogenases, catalytic domain"/>
    <property type="match status" value="1"/>
</dbReference>
<dbReference type="InterPro" id="IPR036291">
    <property type="entry name" value="NAD(P)-bd_dom_sf"/>
</dbReference>
<evidence type="ECO:0000313" key="6">
    <source>
        <dbReference type="EMBL" id="QZN98330.1"/>
    </source>
</evidence>
<evidence type="ECO:0000256" key="3">
    <source>
        <dbReference type="ARBA" id="ARBA00022679"/>
    </source>
</evidence>
<dbReference type="GO" id="GO:0016740">
    <property type="term" value="F:transferase activity"/>
    <property type="evidence" value="ECO:0007669"/>
    <property type="project" value="UniProtKB-KW"/>
</dbReference>
<feature type="region of interest" description="Disordered" evidence="4">
    <location>
        <begin position="289"/>
        <end position="350"/>
    </location>
</feature>
<evidence type="ECO:0000313" key="7">
    <source>
        <dbReference type="Proteomes" id="UP000825701"/>
    </source>
</evidence>
<gene>
    <name evidence="6" type="ORF">K6K41_14480</name>
</gene>
<feature type="compositionally biased region" description="Basic residues" evidence="4">
    <location>
        <begin position="289"/>
        <end position="298"/>
    </location>
</feature>
<accession>A0A9E6R514</accession>
<dbReference type="EMBL" id="CP081869">
    <property type="protein sequence ID" value="QZN98330.1"/>
    <property type="molecule type" value="Genomic_DNA"/>
</dbReference>
<dbReference type="Proteomes" id="UP000825701">
    <property type="component" value="Chromosome"/>
</dbReference>
<dbReference type="GO" id="GO:0016491">
    <property type="term" value="F:oxidoreductase activity"/>
    <property type="evidence" value="ECO:0007669"/>
    <property type="project" value="InterPro"/>
</dbReference>
<organism evidence="6 7">
    <name type="scientific">Chenggangzhangella methanolivorans</name>
    <dbReference type="NCBI Taxonomy" id="1437009"/>
    <lineage>
        <taxon>Bacteria</taxon>
        <taxon>Pseudomonadati</taxon>
        <taxon>Pseudomonadota</taxon>
        <taxon>Alphaproteobacteria</taxon>
        <taxon>Hyphomicrobiales</taxon>
        <taxon>Methylopilaceae</taxon>
        <taxon>Chenggangzhangella</taxon>
    </lineage>
</organism>
<name>A0A9E6R514_9HYPH</name>
<dbReference type="PANTHER" id="PTHR45681:SF6">
    <property type="entry name" value="POLYKETIDE SYNTHASE 37"/>
    <property type="match status" value="1"/>
</dbReference>
<feature type="compositionally biased region" description="Basic and acidic residues" evidence="4">
    <location>
        <begin position="317"/>
        <end position="333"/>
    </location>
</feature>
<dbReference type="SUPFAM" id="SSF50129">
    <property type="entry name" value="GroES-like"/>
    <property type="match status" value="1"/>
</dbReference>
<proteinExistence type="predicted"/>
<dbReference type="InterPro" id="IPR050444">
    <property type="entry name" value="Polyketide_Synthase"/>
</dbReference>
<evidence type="ECO:0000256" key="2">
    <source>
        <dbReference type="ARBA" id="ARBA00022553"/>
    </source>
</evidence>
<reference evidence="6" key="1">
    <citation type="submission" date="2021-08" db="EMBL/GenBank/DDBJ databases">
        <authorList>
            <person name="Zhang H."/>
            <person name="Xu M."/>
            <person name="Yu Z."/>
            <person name="Yang L."/>
            <person name="Cai Y."/>
        </authorList>
    </citation>
    <scope>NUCLEOTIDE SEQUENCE</scope>
    <source>
        <strain evidence="6">CHL1</strain>
    </source>
</reference>
<evidence type="ECO:0000259" key="5">
    <source>
        <dbReference type="SMART" id="SM00829"/>
    </source>
</evidence>
<dbReference type="SMART" id="SM00829">
    <property type="entry name" value="PKS_ER"/>
    <property type="match status" value="1"/>
</dbReference>
<evidence type="ECO:0000256" key="1">
    <source>
        <dbReference type="ARBA" id="ARBA00022450"/>
    </source>
</evidence>
<feature type="domain" description="Enoyl reductase (ER)" evidence="5">
    <location>
        <begin position="1"/>
        <end position="254"/>
    </location>
</feature>
<dbReference type="KEGG" id="cmet:K6K41_14480"/>
<evidence type="ECO:0000256" key="4">
    <source>
        <dbReference type="SAM" id="MobiDB-lite"/>
    </source>
</evidence>
<dbReference type="FunFam" id="3.40.50.720:FF:000209">
    <property type="entry name" value="Polyketide synthase Pks12"/>
    <property type="match status" value="1"/>
</dbReference>
<dbReference type="PANTHER" id="PTHR45681">
    <property type="entry name" value="POLYKETIDE SYNTHASE 44-RELATED"/>
    <property type="match status" value="1"/>
</dbReference>
<dbReference type="InterPro" id="IPR011032">
    <property type="entry name" value="GroES-like_sf"/>
</dbReference>
<protein>
    <submittedName>
        <fullName evidence="6">Zinc-binding dehydrogenase</fullName>
    </submittedName>
</protein>
<dbReference type="InterPro" id="IPR013149">
    <property type="entry name" value="ADH-like_C"/>
</dbReference>
<dbReference type="InterPro" id="IPR020843">
    <property type="entry name" value="ER"/>
</dbReference>
<keyword evidence="3" id="KW-0808">Transferase</keyword>
<keyword evidence="1" id="KW-0596">Phosphopantetheine</keyword>
<dbReference type="AlphaFoldDB" id="A0A9E6R514"/>
<dbReference type="CDD" id="cd05195">
    <property type="entry name" value="enoyl_red"/>
    <property type="match status" value="1"/>
</dbReference>
<dbReference type="SUPFAM" id="SSF51735">
    <property type="entry name" value="NAD(P)-binding Rossmann-fold domains"/>
    <property type="match status" value="1"/>
</dbReference>
<dbReference type="Pfam" id="PF00107">
    <property type="entry name" value="ADH_zinc_N"/>
    <property type="match status" value="1"/>
</dbReference>